<dbReference type="CDD" id="cd03784">
    <property type="entry name" value="GT1_Gtf-like"/>
    <property type="match status" value="1"/>
</dbReference>
<proteinExistence type="inferred from homology"/>
<reference evidence="10" key="1">
    <citation type="submission" date="2024-02" db="UniProtKB">
        <authorList>
            <consortium name="WormBaseParasite"/>
        </authorList>
    </citation>
    <scope>IDENTIFICATION</scope>
</reference>
<sequence length="547" mass="62423">MRCRFRFSDFLQILFVFLILFDRPIDGLNILMYVPTLAYSHVSFNGKIAEALIERGHTVTMLHTSIDDGVDNYKGSTAKKFRHEVGVPPGALLNTLWRNPGPFENSNPLNPKILRKFLRLSSLFVNSCTTMSADEDIIIALSNQTFDVVTIEQYDFCGFGLFKKLKIPAIVWLSATGIHQVQPNVLGIPPPNSYVPDLFGPFTDEMSLLERAQNTLLSRVTHHLFQVLSLRSINRIWRGHGVFDEHGVVETAQSVSTVLVNSVPSFDFSAPTLSHFHWIGGFTVEAKPPPLTKDWETIAEMRPFVLLTFGSIAKTSEMPPRLQSAFFEGFKEFPDFNFIVKYESMNESMKFEGENIVLTKWIPQISLIAHRNYRAIITHGGWSSILESLMHGRPMILMPLFADHAKNSKIVEAKRVGLLVDKMSMDKEEFVEKLDTILNDSRYRERCVQFAQHLTHHSPMDDVTTINYLVERAFREAQRRSLSCSSPSLLNSSSAFPFSDCYTPKSSHFWRRLGSPKIPREAWMSARDLWHFPLFFSFLTGLFILSK</sequence>
<dbReference type="PANTHER" id="PTHR48043">
    <property type="entry name" value="EG:EG0003.4 PROTEIN-RELATED"/>
    <property type="match status" value="1"/>
</dbReference>
<evidence type="ECO:0000256" key="1">
    <source>
        <dbReference type="ARBA" id="ARBA00004167"/>
    </source>
</evidence>
<keyword evidence="8" id="KW-0812">Transmembrane</keyword>
<feature type="transmembrane region" description="Helical" evidence="8">
    <location>
        <begin position="529"/>
        <end position="546"/>
    </location>
</feature>
<dbReference type="InterPro" id="IPR002213">
    <property type="entry name" value="UDP_glucos_trans"/>
</dbReference>
<keyword evidence="4" id="KW-0328">Glycosyltransferase</keyword>
<dbReference type="Pfam" id="PF00201">
    <property type="entry name" value="UDPGT"/>
    <property type="match status" value="1"/>
</dbReference>
<dbReference type="AlphaFoldDB" id="A0AAF3FF37"/>
<evidence type="ECO:0000313" key="10">
    <source>
        <dbReference type="WBParaSite" id="MBELARI_LOCUS4624"/>
    </source>
</evidence>
<dbReference type="Gene3D" id="3.40.50.2000">
    <property type="entry name" value="Glycogen Phosphorylase B"/>
    <property type="match status" value="2"/>
</dbReference>
<dbReference type="FunFam" id="3.40.50.2000:FF:000021">
    <property type="entry name" value="UDP-glucuronosyltransferase"/>
    <property type="match status" value="1"/>
</dbReference>
<dbReference type="InterPro" id="IPR050271">
    <property type="entry name" value="UDP-glycosyltransferase"/>
</dbReference>
<dbReference type="GO" id="GO:0015020">
    <property type="term" value="F:glucuronosyltransferase activity"/>
    <property type="evidence" value="ECO:0007669"/>
    <property type="project" value="UniProtKB-EC"/>
</dbReference>
<evidence type="ECO:0000256" key="3">
    <source>
        <dbReference type="ARBA" id="ARBA00012544"/>
    </source>
</evidence>
<dbReference type="Proteomes" id="UP000887575">
    <property type="component" value="Unassembled WGS sequence"/>
</dbReference>
<keyword evidence="5" id="KW-0808">Transferase</keyword>
<evidence type="ECO:0000256" key="2">
    <source>
        <dbReference type="ARBA" id="ARBA00009995"/>
    </source>
</evidence>
<protein>
    <recommendedName>
        <fullName evidence="3">glucuronosyltransferase</fullName>
        <ecNumber evidence="3">2.4.1.17</ecNumber>
    </recommendedName>
</protein>
<keyword evidence="6" id="KW-0732">Signal</keyword>
<dbReference type="EC" id="2.4.1.17" evidence="3"/>
<evidence type="ECO:0000256" key="8">
    <source>
        <dbReference type="SAM" id="Phobius"/>
    </source>
</evidence>
<comment type="subcellular location">
    <subcellularLocation>
        <location evidence="1">Membrane</location>
        <topology evidence="1">Single-pass membrane protein</topology>
    </subcellularLocation>
</comment>
<evidence type="ECO:0000256" key="7">
    <source>
        <dbReference type="ARBA" id="ARBA00047475"/>
    </source>
</evidence>
<dbReference type="WBParaSite" id="MBELARI_LOCUS4624">
    <property type="protein sequence ID" value="MBELARI_LOCUS4624"/>
    <property type="gene ID" value="MBELARI_LOCUS4624"/>
</dbReference>
<organism evidence="9 10">
    <name type="scientific">Mesorhabditis belari</name>
    <dbReference type="NCBI Taxonomy" id="2138241"/>
    <lineage>
        <taxon>Eukaryota</taxon>
        <taxon>Metazoa</taxon>
        <taxon>Ecdysozoa</taxon>
        <taxon>Nematoda</taxon>
        <taxon>Chromadorea</taxon>
        <taxon>Rhabditida</taxon>
        <taxon>Rhabditina</taxon>
        <taxon>Rhabditomorpha</taxon>
        <taxon>Rhabditoidea</taxon>
        <taxon>Rhabditidae</taxon>
        <taxon>Mesorhabditinae</taxon>
        <taxon>Mesorhabditis</taxon>
    </lineage>
</organism>
<keyword evidence="8" id="KW-1133">Transmembrane helix</keyword>
<evidence type="ECO:0000313" key="9">
    <source>
        <dbReference type="Proteomes" id="UP000887575"/>
    </source>
</evidence>
<dbReference type="SUPFAM" id="SSF53756">
    <property type="entry name" value="UDP-Glycosyltransferase/glycogen phosphorylase"/>
    <property type="match status" value="1"/>
</dbReference>
<accession>A0AAF3FF37</accession>
<name>A0AAF3FF37_9BILA</name>
<keyword evidence="9" id="KW-1185">Reference proteome</keyword>
<evidence type="ECO:0000256" key="4">
    <source>
        <dbReference type="ARBA" id="ARBA00022676"/>
    </source>
</evidence>
<comment type="catalytic activity">
    <reaction evidence="7">
        <text>glucuronate acceptor + UDP-alpha-D-glucuronate = acceptor beta-D-glucuronoside + UDP + H(+)</text>
        <dbReference type="Rhea" id="RHEA:21032"/>
        <dbReference type="ChEBI" id="CHEBI:15378"/>
        <dbReference type="ChEBI" id="CHEBI:58052"/>
        <dbReference type="ChEBI" id="CHEBI:58223"/>
        <dbReference type="ChEBI" id="CHEBI:132367"/>
        <dbReference type="ChEBI" id="CHEBI:132368"/>
        <dbReference type="EC" id="2.4.1.17"/>
    </reaction>
</comment>
<dbReference type="PANTHER" id="PTHR48043:SF22">
    <property type="entry name" value="GLUCURONOSYLTRANSFERASE"/>
    <property type="match status" value="1"/>
</dbReference>
<dbReference type="GO" id="GO:0016020">
    <property type="term" value="C:membrane"/>
    <property type="evidence" value="ECO:0007669"/>
    <property type="project" value="UniProtKB-SubCell"/>
</dbReference>
<comment type="similarity">
    <text evidence="2">Belongs to the UDP-glycosyltransferase family.</text>
</comment>
<keyword evidence="8" id="KW-0472">Membrane</keyword>
<evidence type="ECO:0000256" key="6">
    <source>
        <dbReference type="ARBA" id="ARBA00022729"/>
    </source>
</evidence>
<evidence type="ECO:0000256" key="5">
    <source>
        <dbReference type="ARBA" id="ARBA00022679"/>
    </source>
</evidence>